<feature type="domain" description="Heterokaryon incompatibility" evidence="1">
    <location>
        <begin position="50"/>
        <end position="200"/>
    </location>
</feature>
<organism evidence="2 3">
    <name type="scientific">Hyaloscypha variabilis (strain UAMH 11265 / GT02V1 / F)</name>
    <name type="common">Meliniomyces variabilis</name>
    <dbReference type="NCBI Taxonomy" id="1149755"/>
    <lineage>
        <taxon>Eukaryota</taxon>
        <taxon>Fungi</taxon>
        <taxon>Dikarya</taxon>
        <taxon>Ascomycota</taxon>
        <taxon>Pezizomycotina</taxon>
        <taxon>Leotiomycetes</taxon>
        <taxon>Helotiales</taxon>
        <taxon>Hyaloscyphaceae</taxon>
        <taxon>Hyaloscypha</taxon>
        <taxon>Hyaloscypha variabilis</taxon>
    </lineage>
</organism>
<reference evidence="2 3" key="1">
    <citation type="submission" date="2016-04" db="EMBL/GenBank/DDBJ databases">
        <title>A degradative enzymes factory behind the ericoid mycorrhizal symbiosis.</title>
        <authorList>
            <consortium name="DOE Joint Genome Institute"/>
            <person name="Martino E."/>
            <person name="Morin E."/>
            <person name="Grelet G."/>
            <person name="Kuo A."/>
            <person name="Kohler A."/>
            <person name="Daghino S."/>
            <person name="Barry K."/>
            <person name="Choi C."/>
            <person name="Cichocki N."/>
            <person name="Clum A."/>
            <person name="Copeland A."/>
            <person name="Hainaut M."/>
            <person name="Haridas S."/>
            <person name="Labutti K."/>
            <person name="Lindquist E."/>
            <person name="Lipzen A."/>
            <person name="Khouja H.-R."/>
            <person name="Murat C."/>
            <person name="Ohm R."/>
            <person name="Olson A."/>
            <person name="Spatafora J."/>
            <person name="Veneault-Fourrey C."/>
            <person name="Henrissat B."/>
            <person name="Grigoriev I."/>
            <person name="Martin F."/>
            <person name="Perotto S."/>
        </authorList>
    </citation>
    <scope>NUCLEOTIDE SEQUENCE [LARGE SCALE GENOMIC DNA]</scope>
    <source>
        <strain evidence="2 3">F</strain>
    </source>
</reference>
<evidence type="ECO:0000313" key="3">
    <source>
        <dbReference type="Proteomes" id="UP000235786"/>
    </source>
</evidence>
<evidence type="ECO:0000313" key="2">
    <source>
        <dbReference type="EMBL" id="PMD34738.1"/>
    </source>
</evidence>
<protein>
    <submittedName>
        <fullName evidence="2">HET-domain-containing protein</fullName>
    </submittedName>
</protein>
<dbReference type="OrthoDB" id="5362512at2759"/>
<dbReference type="PANTHER" id="PTHR33112:SF10">
    <property type="entry name" value="TOL"/>
    <property type="match status" value="1"/>
</dbReference>
<dbReference type="Pfam" id="PF06985">
    <property type="entry name" value="HET"/>
    <property type="match status" value="1"/>
</dbReference>
<accession>A0A2J6R8A9</accession>
<keyword evidence="3" id="KW-1185">Reference proteome</keyword>
<proteinExistence type="predicted"/>
<name>A0A2J6R8A9_HYAVF</name>
<dbReference type="InterPro" id="IPR010730">
    <property type="entry name" value="HET"/>
</dbReference>
<evidence type="ECO:0000259" key="1">
    <source>
        <dbReference type="Pfam" id="PF06985"/>
    </source>
</evidence>
<sequence length="563" mass="63851">MNDCLSHTRCNQLVDDRPWWPTRLLDLRDADGNINIRLIETKAIECPEPYITLSHRWGDAVFLKLLTENLDNLKAGISIDALPRTFCDAIEVTRRFKIRYLWVDSLCILQDSIDDWNREASQMSGVYQHAICNIAATGAVDSTEGLFFDKNLFAIRPCKVSIPVRNSVAEFKNVYVMDYDFWDDRIGRAPLIRRGWVVQERLLARRVLHSNRDQLYWECRERSACEIFPNAIPESMMPLGHFKDIVPNPKLDEDVSTASDPGNSKDVIWSKILSSYSRAELSNPDDREAALSGILRMLEGIFDDTCIAGLWRRSLPAQLLWWPSGSAEPSPHYRAPSWSWLSINGQVYAYRPGLIKETDRDTFPESATAELEAIDIRRSGESALSSITSGFIRLRGILVPVKWPKAYKYHTNVPLTIDGKEDLNIHGDFDHASFAVDSAGWIMQIIADRMSEEFHGSGLVLQLTPDGSFRRIGIFESADEGTRYLLSRRHREIMAGEKGLGNKTPERDVESLLAGDSISEVADHLKEEQIPPLSRQETVQDQLAQVADHDPKEIAEEQTIVII</sequence>
<dbReference type="AlphaFoldDB" id="A0A2J6R8A9"/>
<dbReference type="STRING" id="1149755.A0A2J6R8A9"/>
<gene>
    <name evidence="2" type="ORF">L207DRAFT_125700</name>
</gene>
<dbReference type="Proteomes" id="UP000235786">
    <property type="component" value="Unassembled WGS sequence"/>
</dbReference>
<dbReference type="EMBL" id="KZ613953">
    <property type="protein sequence ID" value="PMD34738.1"/>
    <property type="molecule type" value="Genomic_DNA"/>
</dbReference>
<dbReference type="PANTHER" id="PTHR33112">
    <property type="entry name" value="DOMAIN PROTEIN, PUTATIVE-RELATED"/>
    <property type="match status" value="1"/>
</dbReference>